<proteinExistence type="inferred from homology"/>
<comment type="similarity">
    <text evidence="5">Belongs to the bacterial solute-binding protein PotD/PotF family.</text>
</comment>
<dbReference type="PRINTS" id="PR00909">
    <property type="entry name" value="SPERMDNBNDNG"/>
</dbReference>
<dbReference type="Gene3D" id="3.40.190.10">
    <property type="entry name" value="Periplasmic binding protein-like II"/>
    <property type="match status" value="2"/>
</dbReference>
<dbReference type="InterPro" id="IPR006059">
    <property type="entry name" value="SBP"/>
</dbReference>
<dbReference type="SUPFAM" id="SSF53850">
    <property type="entry name" value="Periplasmic binding protein-like II"/>
    <property type="match status" value="1"/>
</dbReference>
<evidence type="ECO:0000256" key="5">
    <source>
        <dbReference type="PIRNR" id="PIRNR019574"/>
    </source>
</evidence>
<dbReference type="Proteomes" id="UP001500631">
    <property type="component" value="Unassembled WGS sequence"/>
</dbReference>
<evidence type="ECO:0000313" key="8">
    <source>
        <dbReference type="Proteomes" id="UP001500631"/>
    </source>
</evidence>
<protein>
    <recommendedName>
        <fullName evidence="5">Putrescine-binding periplasmic protein</fullName>
    </recommendedName>
</protein>
<keyword evidence="8" id="KW-1185">Reference proteome</keyword>
<accession>A0ABP9MAU1</accession>
<feature type="chain" id="PRO_5045118734" description="Putrescine-binding periplasmic protein" evidence="6">
    <location>
        <begin position="27"/>
        <end position="365"/>
    </location>
</feature>
<dbReference type="EMBL" id="BAABKE010000001">
    <property type="protein sequence ID" value="GAA5093916.1"/>
    <property type="molecule type" value="Genomic_DNA"/>
</dbReference>
<evidence type="ECO:0000313" key="7">
    <source>
        <dbReference type="EMBL" id="GAA5093916.1"/>
    </source>
</evidence>
<evidence type="ECO:0000256" key="3">
    <source>
        <dbReference type="ARBA" id="ARBA00022729"/>
    </source>
</evidence>
<feature type="signal peptide" evidence="6">
    <location>
        <begin position="1"/>
        <end position="26"/>
    </location>
</feature>
<dbReference type="PIRSF" id="PIRSF019574">
    <property type="entry name" value="Periplasmic_polyamine_BP"/>
    <property type="match status" value="1"/>
</dbReference>
<keyword evidence="3 6" id="KW-0732">Signal</keyword>
<comment type="caution">
    <text evidence="7">The sequence shown here is derived from an EMBL/GenBank/DDBJ whole genome shotgun (WGS) entry which is preliminary data.</text>
</comment>
<evidence type="ECO:0000256" key="1">
    <source>
        <dbReference type="ARBA" id="ARBA00004418"/>
    </source>
</evidence>
<dbReference type="RefSeq" id="WP_077925958.1">
    <property type="nucleotide sequence ID" value="NZ_BAABKE010000001.1"/>
</dbReference>
<dbReference type="PANTHER" id="PTHR30222:SF12">
    <property type="entry name" value="NORSPERMIDINE SENSOR"/>
    <property type="match status" value="1"/>
</dbReference>
<evidence type="ECO:0000256" key="4">
    <source>
        <dbReference type="ARBA" id="ARBA00022764"/>
    </source>
</evidence>
<dbReference type="Pfam" id="PF13416">
    <property type="entry name" value="SBP_bac_8"/>
    <property type="match status" value="1"/>
</dbReference>
<keyword evidence="4 5" id="KW-0574">Periplasm</keyword>
<keyword evidence="2 5" id="KW-0813">Transport</keyword>
<evidence type="ECO:0000256" key="2">
    <source>
        <dbReference type="ARBA" id="ARBA00022448"/>
    </source>
</evidence>
<sequence>MKTMVRKISRLAVMTGLIALSATAAAKEVRIYNWTDYIDPDLITEFTQKTGIDVVYDTFDSNDVLLAKSLAGNSGYDIVVPSDYTVAYLIQANRLDPINTDKLPNLKNVWPFVTERLAEFKGMNEHSVPYFWGTTGIAYDAKKIQELVPDAPLDSLELIMNPKYAEKLASCGIYMIDSPSETLPVVNMYLGLPAESTDKADLEKAYGALKQIRPYIKKFHSSEYITALANGDACVALGWSGDIYLAKARAKEAKTNVDIQYFIPKEGSLVWFDQFTVLKDAPNKDEAYEFINFMLDPKNNARAANYVEYATSNEAAFPYVDEYLIKDEILYPSQEDLNKLHIKQPYRHSEQKKLVKFWQDLKNRK</sequence>
<evidence type="ECO:0000256" key="6">
    <source>
        <dbReference type="SAM" id="SignalP"/>
    </source>
</evidence>
<dbReference type="PANTHER" id="PTHR30222">
    <property type="entry name" value="SPERMIDINE/PUTRESCINE-BINDING PERIPLASMIC PROTEIN"/>
    <property type="match status" value="1"/>
</dbReference>
<comment type="subcellular location">
    <subcellularLocation>
        <location evidence="1 5">Periplasm</location>
    </subcellularLocation>
</comment>
<organism evidence="7 8">
    <name type="scientific">Wohlfahrtiimonas larvae</name>
    <dbReference type="NCBI Taxonomy" id="1157986"/>
    <lineage>
        <taxon>Bacteria</taxon>
        <taxon>Pseudomonadati</taxon>
        <taxon>Pseudomonadota</taxon>
        <taxon>Gammaproteobacteria</taxon>
        <taxon>Cardiobacteriales</taxon>
        <taxon>Ignatzschineriaceae</taxon>
        <taxon>Wohlfahrtiimonas</taxon>
    </lineage>
</organism>
<reference evidence="8" key="1">
    <citation type="journal article" date="2019" name="Int. J. Syst. Evol. Microbiol.">
        <title>The Global Catalogue of Microorganisms (GCM) 10K type strain sequencing project: providing services to taxonomists for standard genome sequencing and annotation.</title>
        <authorList>
            <consortium name="The Broad Institute Genomics Platform"/>
            <consortium name="The Broad Institute Genome Sequencing Center for Infectious Disease"/>
            <person name="Wu L."/>
            <person name="Ma J."/>
        </authorList>
    </citation>
    <scope>NUCLEOTIDE SEQUENCE [LARGE SCALE GENOMIC DNA]</scope>
    <source>
        <strain evidence="8">JCM 18424</strain>
    </source>
</reference>
<name>A0ABP9MAU1_9GAMM</name>
<comment type="function">
    <text evidence="5">Required for the activity of the bacterial periplasmic transport system of putrescine.</text>
</comment>
<dbReference type="InterPro" id="IPR001188">
    <property type="entry name" value="Sperm_putr-bd"/>
</dbReference>
<gene>
    <name evidence="7" type="ORF">GCM10023338_01490</name>
</gene>